<gene>
    <name evidence="1" type="ORF">CY0110_30488</name>
</gene>
<evidence type="ECO:0000313" key="1">
    <source>
        <dbReference type="EMBL" id="EAZ90166.1"/>
    </source>
</evidence>
<dbReference type="EMBL" id="AAXW01000029">
    <property type="protein sequence ID" value="EAZ90166.1"/>
    <property type="molecule type" value="Genomic_DNA"/>
</dbReference>
<reference evidence="1 2" key="1">
    <citation type="submission" date="2007-03" db="EMBL/GenBank/DDBJ databases">
        <authorList>
            <person name="Stal L."/>
            <person name="Ferriera S."/>
            <person name="Johnson J."/>
            <person name="Kravitz S."/>
            <person name="Beeson K."/>
            <person name="Sutton G."/>
            <person name="Rogers Y.-H."/>
            <person name="Friedman R."/>
            <person name="Frazier M."/>
            <person name="Venter J.C."/>
        </authorList>
    </citation>
    <scope>NUCLEOTIDE SEQUENCE [LARGE SCALE GENOMIC DNA]</scope>
    <source>
        <strain evidence="1 2">CCY0110</strain>
    </source>
</reference>
<comment type="caution">
    <text evidence="1">The sequence shown here is derived from an EMBL/GenBank/DDBJ whole genome shotgun (WGS) entry which is preliminary data.</text>
</comment>
<proteinExistence type="predicted"/>
<keyword evidence="2" id="KW-1185">Reference proteome</keyword>
<dbReference type="Proteomes" id="UP000003781">
    <property type="component" value="Unassembled WGS sequence"/>
</dbReference>
<accession>A3ITI5</accession>
<organism evidence="1 2">
    <name type="scientific">Crocosphaera chwakensis CCY0110</name>
    <dbReference type="NCBI Taxonomy" id="391612"/>
    <lineage>
        <taxon>Bacteria</taxon>
        <taxon>Bacillati</taxon>
        <taxon>Cyanobacteriota</taxon>
        <taxon>Cyanophyceae</taxon>
        <taxon>Oscillatoriophycideae</taxon>
        <taxon>Chroococcales</taxon>
        <taxon>Aphanothecaceae</taxon>
        <taxon>Crocosphaera</taxon>
        <taxon>Crocosphaera chwakensis</taxon>
    </lineage>
</organism>
<evidence type="ECO:0000313" key="2">
    <source>
        <dbReference type="Proteomes" id="UP000003781"/>
    </source>
</evidence>
<protein>
    <submittedName>
        <fullName evidence="1">Uncharacterized protein</fullName>
    </submittedName>
</protein>
<dbReference type="AlphaFoldDB" id="A3ITI5"/>
<sequence>MMTLFLLPLGFCSIILISLAIVQIPAAHNAPITKGANTPVKAVPRLMEETMAKVPKPTVNVAATAIADEYMDSPLNKSALDALIAVIAEADQCFPLLNCSSIVFV</sequence>
<name>A3ITI5_9CHRO</name>